<evidence type="ECO:0000256" key="1">
    <source>
        <dbReference type="SAM" id="Phobius"/>
    </source>
</evidence>
<name>A0A672TGE6_STRHB</name>
<keyword evidence="3" id="KW-1185">Reference proteome</keyword>
<keyword evidence="1" id="KW-0812">Transmembrane</keyword>
<organism evidence="2 3">
    <name type="scientific">Strigops habroptila</name>
    <name type="common">Kakapo</name>
    <dbReference type="NCBI Taxonomy" id="2489341"/>
    <lineage>
        <taxon>Eukaryota</taxon>
        <taxon>Metazoa</taxon>
        <taxon>Chordata</taxon>
        <taxon>Craniata</taxon>
        <taxon>Vertebrata</taxon>
        <taxon>Euteleostomi</taxon>
        <taxon>Archelosauria</taxon>
        <taxon>Archosauria</taxon>
        <taxon>Dinosauria</taxon>
        <taxon>Saurischia</taxon>
        <taxon>Theropoda</taxon>
        <taxon>Coelurosauria</taxon>
        <taxon>Aves</taxon>
        <taxon>Neognathae</taxon>
        <taxon>Neoaves</taxon>
        <taxon>Telluraves</taxon>
        <taxon>Australaves</taxon>
        <taxon>Psittaciformes</taxon>
        <taxon>Psittacidae</taxon>
        <taxon>Strigops</taxon>
    </lineage>
</organism>
<protein>
    <submittedName>
        <fullName evidence="2">Uncharacterized protein</fullName>
    </submittedName>
</protein>
<dbReference type="InParanoid" id="A0A672TGE6"/>
<feature type="transmembrane region" description="Helical" evidence="1">
    <location>
        <begin position="61"/>
        <end position="81"/>
    </location>
</feature>
<reference evidence="2 3" key="1">
    <citation type="submission" date="2019-11" db="EMBL/GenBank/DDBJ databases">
        <title>Strigops habroptila (kakapo) genome, bStrHab1, primary haplotype, v2.</title>
        <authorList>
            <person name="Jarvis E.D."/>
            <person name="Howard J."/>
            <person name="Rhie A."/>
            <person name="Phillippy A."/>
            <person name="Korlach J."/>
            <person name="Digby A."/>
            <person name="Iorns D."/>
            <person name="Eason D."/>
            <person name="Robertson B."/>
            <person name="Raemaekers T."/>
            <person name="Howe K."/>
            <person name="Lewin H."/>
            <person name="Damas J."/>
            <person name="Hastie A."/>
            <person name="Tracey A."/>
            <person name="Chow W."/>
            <person name="Fedrigo O."/>
        </authorList>
    </citation>
    <scope>NUCLEOTIDE SEQUENCE [LARGE SCALE GENOMIC DNA]</scope>
</reference>
<sequence length="87" mass="9528">IEQNSISEANSAQVLFKDSLLALLSNYLITLTVLRGGEEKCVQPCLPDCMSPGQCGEHINCFNHCLCIFLAMYLCGSVLWLQSSSLT</sequence>
<evidence type="ECO:0000313" key="2">
    <source>
        <dbReference type="Ensembl" id="ENSSHBP00005000230.1"/>
    </source>
</evidence>
<dbReference type="AlphaFoldDB" id="A0A672TGE6"/>
<reference evidence="2" key="2">
    <citation type="submission" date="2025-08" db="UniProtKB">
        <authorList>
            <consortium name="Ensembl"/>
        </authorList>
    </citation>
    <scope>IDENTIFICATION</scope>
</reference>
<reference evidence="2" key="3">
    <citation type="submission" date="2025-09" db="UniProtKB">
        <authorList>
            <consortium name="Ensembl"/>
        </authorList>
    </citation>
    <scope>IDENTIFICATION</scope>
</reference>
<accession>A0A672TGE6</accession>
<dbReference type="Ensembl" id="ENSSHBT00005000309.1">
    <property type="protein sequence ID" value="ENSSHBP00005000230.1"/>
    <property type="gene ID" value="ENSSHBG00005000246.1"/>
</dbReference>
<keyword evidence="1" id="KW-0472">Membrane</keyword>
<dbReference type="Proteomes" id="UP000472266">
    <property type="component" value="Chromosome 6"/>
</dbReference>
<evidence type="ECO:0000313" key="3">
    <source>
        <dbReference type="Proteomes" id="UP000472266"/>
    </source>
</evidence>
<keyword evidence="1" id="KW-1133">Transmembrane helix</keyword>
<proteinExistence type="predicted"/>